<name>A0A1I4VIU3_PSUAM</name>
<reference evidence="2 3" key="1">
    <citation type="submission" date="2016-10" db="EMBL/GenBank/DDBJ databases">
        <authorList>
            <person name="de Groot N.N."/>
        </authorList>
    </citation>
    <scope>NUCLEOTIDE SEQUENCE [LARGE SCALE GENOMIC DNA]</scope>
    <source>
        <strain evidence="2 3">CGMCC 4.1877</strain>
    </source>
</reference>
<sequence length="56" mass="6595">MATRNRRRRRVGPLTLWHSVRRSRRGRSRTVSWSGSLFGTRRRGRSTTTRSGTIRP</sequence>
<evidence type="ECO:0000313" key="2">
    <source>
        <dbReference type="EMBL" id="SFN01099.1"/>
    </source>
</evidence>
<proteinExistence type="predicted"/>
<evidence type="ECO:0000313" key="3">
    <source>
        <dbReference type="Proteomes" id="UP000199614"/>
    </source>
</evidence>
<evidence type="ECO:0000256" key="1">
    <source>
        <dbReference type="SAM" id="MobiDB-lite"/>
    </source>
</evidence>
<gene>
    <name evidence="2" type="ORF">SAMN05216207_100699</name>
</gene>
<dbReference type="AlphaFoldDB" id="A0A1I4VIU3"/>
<dbReference type="Proteomes" id="UP000199614">
    <property type="component" value="Unassembled WGS sequence"/>
</dbReference>
<accession>A0A1I4VIU3</accession>
<feature type="region of interest" description="Disordered" evidence="1">
    <location>
        <begin position="28"/>
        <end position="56"/>
    </location>
</feature>
<protein>
    <submittedName>
        <fullName evidence="2">Uncharacterized protein</fullName>
    </submittedName>
</protein>
<feature type="compositionally biased region" description="Low complexity" evidence="1">
    <location>
        <begin position="29"/>
        <end position="39"/>
    </location>
</feature>
<dbReference type="STRING" id="260086.SAMN05216207_100699"/>
<dbReference type="EMBL" id="FOUY01000006">
    <property type="protein sequence ID" value="SFN01099.1"/>
    <property type="molecule type" value="Genomic_DNA"/>
</dbReference>
<organism evidence="2 3">
    <name type="scientific">Pseudonocardia ammonioxydans</name>
    <dbReference type="NCBI Taxonomy" id="260086"/>
    <lineage>
        <taxon>Bacteria</taxon>
        <taxon>Bacillati</taxon>
        <taxon>Actinomycetota</taxon>
        <taxon>Actinomycetes</taxon>
        <taxon>Pseudonocardiales</taxon>
        <taxon>Pseudonocardiaceae</taxon>
        <taxon>Pseudonocardia</taxon>
    </lineage>
</organism>
<keyword evidence="3" id="KW-1185">Reference proteome</keyword>
<feature type="compositionally biased region" description="Low complexity" evidence="1">
    <location>
        <begin position="46"/>
        <end position="56"/>
    </location>
</feature>